<gene>
    <name evidence="1" type="ORF">DS745_05620</name>
</gene>
<organism evidence="1 2">
    <name type="scientific">Anaerobacillus alkaliphilus</name>
    <dbReference type="NCBI Taxonomy" id="1548597"/>
    <lineage>
        <taxon>Bacteria</taxon>
        <taxon>Bacillati</taxon>
        <taxon>Bacillota</taxon>
        <taxon>Bacilli</taxon>
        <taxon>Bacillales</taxon>
        <taxon>Bacillaceae</taxon>
        <taxon>Anaerobacillus</taxon>
    </lineage>
</organism>
<dbReference type="EMBL" id="QOUX01000021">
    <property type="protein sequence ID" value="RXJ02788.1"/>
    <property type="molecule type" value="Genomic_DNA"/>
</dbReference>
<evidence type="ECO:0000313" key="1">
    <source>
        <dbReference type="EMBL" id="RXJ02788.1"/>
    </source>
</evidence>
<comment type="caution">
    <text evidence="1">The sequence shown here is derived from an EMBL/GenBank/DDBJ whole genome shotgun (WGS) entry which is preliminary data.</text>
</comment>
<dbReference type="RefSeq" id="WP_129077297.1">
    <property type="nucleotide sequence ID" value="NZ_QOUX01000021.1"/>
</dbReference>
<reference evidence="1 2" key="1">
    <citation type="journal article" date="2019" name="Int. J. Syst. Evol. Microbiol.">
        <title>Anaerobacillus alkaliphilus sp. nov., a novel alkaliphilic and moderately halophilic bacterium.</title>
        <authorList>
            <person name="Borsodi A.K."/>
            <person name="Aszalos J.M."/>
            <person name="Bihari P."/>
            <person name="Nagy I."/>
            <person name="Schumann P."/>
            <person name="Sproer C."/>
            <person name="Kovacs A.L."/>
            <person name="Boka K."/>
            <person name="Dobosy P."/>
            <person name="Ovari M."/>
            <person name="Szili-Kovacs T."/>
            <person name="Toth E."/>
        </authorList>
    </citation>
    <scope>NUCLEOTIDE SEQUENCE [LARGE SCALE GENOMIC DNA]</scope>
    <source>
        <strain evidence="1 2">B16-10</strain>
    </source>
</reference>
<proteinExistence type="predicted"/>
<name>A0A4V1LGQ9_9BACI</name>
<sequence>MVVKKKVKIIIAVIVFTLTLSVGKVFASSDPGEQLKLWYVHTFKQTISGVAGNVEGHRQAELDKLVLEKEKLLESVNAQIAKTATEVSKSASETISLHTEGQIEQLTETRDMIINYNIEIDFQTYIDQKIEQIEDELFNYLVQIINEKD</sequence>
<accession>A0A4V1LGQ9</accession>
<dbReference type="AlphaFoldDB" id="A0A4V1LGQ9"/>
<protein>
    <submittedName>
        <fullName evidence="1">Uncharacterized protein</fullName>
    </submittedName>
</protein>
<evidence type="ECO:0000313" key="2">
    <source>
        <dbReference type="Proteomes" id="UP000290649"/>
    </source>
</evidence>
<keyword evidence="2" id="KW-1185">Reference proteome</keyword>
<dbReference type="Proteomes" id="UP000290649">
    <property type="component" value="Unassembled WGS sequence"/>
</dbReference>